<dbReference type="EMBL" id="JAEMOP010000009">
    <property type="protein sequence ID" value="MBJ7316761.1"/>
    <property type="molecule type" value="Genomic_DNA"/>
</dbReference>
<reference evidence="2 4" key="1">
    <citation type="submission" date="2020-09" db="EMBL/GenBank/DDBJ databases">
        <title>Draft Genomes of Bacterial Isolates from North Pond Shallow Sediments.</title>
        <authorList>
            <person name="Kiel Reese B."/>
            <person name="Mullis M."/>
            <person name="Weisend R.E."/>
        </authorList>
    </citation>
    <scope>NUCLEOTIDE SEQUENCE</scope>
    <source>
        <strain evidence="2">KJE-2</strain>
        <strain evidence="1 4">KJE-3</strain>
    </source>
</reference>
<organism evidence="2 3">
    <name type="scientific">Idiomarina abyssalis</name>
    <dbReference type="NCBI Taxonomy" id="86102"/>
    <lineage>
        <taxon>Bacteria</taxon>
        <taxon>Pseudomonadati</taxon>
        <taxon>Pseudomonadota</taxon>
        <taxon>Gammaproteobacteria</taxon>
        <taxon>Alteromonadales</taxon>
        <taxon>Idiomarinaceae</taxon>
        <taxon>Idiomarina</taxon>
    </lineage>
</organism>
<keyword evidence="4" id="KW-1185">Reference proteome</keyword>
<dbReference type="RefSeq" id="WP_199493453.1">
    <property type="nucleotide sequence ID" value="NZ_JAEMOP010000009.1"/>
</dbReference>
<dbReference type="Proteomes" id="UP000621390">
    <property type="component" value="Unassembled WGS sequence"/>
</dbReference>
<dbReference type="Proteomes" id="UP000655994">
    <property type="component" value="Unassembled WGS sequence"/>
</dbReference>
<proteinExistence type="predicted"/>
<evidence type="ECO:0000313" key="3">
    <source>
        <dbReference type="Proteomes" id="UP000621390"/>
    </source>
</evidence>
<comment type="caution">
    <text evidence="2">The sequence shown here is derived from an EMBL/GenBank/DDBJ whole genome shotgun (WGS) entry which is preliminary data.</text>
</comment>
<evidence type="ECO:0000313" key="4">
    <source>
        <dbReference type="Proteomes" id="UP000655994"/>
    </source>
</evidence>
<name>A0A8I1G9G9_9GAMM</name>
<evidence type="ECO:0000313" key="1">
    <source>
        <dbReference type="EMBL" id="MBJ7265565.1"/>
    </source>
</evidence>
<protein>
    <submittedName>
        <fullName evidence="2">Uncharacterized protein</fullName>
    </submittedName>
</protein>
<evidence type="ECO:0000313" key="2">
    <source>
        <dbReference type="EMBL" id="MBJ7316761.1"/>
    </source>
</evidence>
<sequence length="135" mass="15264">MQNLISDIQASSRKNEATEHEQLVLEASIICELQDHLKVTTKKTLDIKAQWLEYEMVVDAIIALLEDTSCDVNPRKIIASNLLVKFEPSNDVTKILNAIDRLQRLETINFSPLNVASLSDEDQKLILSGRGRRYG</sequence>
<accession>A0A8I1G9G9</accession>
<gene>
    <name evidence="1" type="ORF">JHC10_01270</name>
    <name evidence="2" type="ORF">JHC11_12270</name>
</gene>
<dbReference type="AlphaFoldDB" id="A0A8I1G9G9"/>
<dbReference type="EMBL" id="JAEMOS010000002">
    <property type="protein sequence ID" value="MBJ7265565.1"/>
    <property type="molecule type" value="Genomic_DNA"/>
</dbReference>